<dbReference type="GO" id="GO:0004674">
    <property type="term" value="F:protein serine/threonine kinase activity"/>
    <property type="evidence" value="ECO:0007669"/>
    <property type="project" value="TreeGrafter"/>
</dbReference>
<dbReference type="PROSITE" id="PS00108">
    <property type="entry name" value="PROTEIN_KINASE_ST"/>
    <property type="match status" value="1"/>
</dbReference>
<dbReference type="GO" id="GO:0005634">
    <property type="term" value="C:nucleus"/>
    <property type="evidence" value="ECO:0007669"/>
    <property type="project" value="TreeGrafter"/>
</dbReference>
<accession>A0A8S1SB47</accession>
<reference evidence="3" key="1">
    <citation type="submission" date="2021-01" db="EMBL/GenBank/DDBJ databases">
        <authorList>
            <consortium name="Genoscope - CEA"/>
            <person name="William W."/>
        </authorList>
    </citation>
    <scope>NUCLEOTIDE SEQUENCE</scope>
</reference>
<dbReference type="SMART" id="SM00220">
    <property type="entry name" value="S_TKc"/>
    <property type="match status" value="1"/>
</dbReference>
<dbReference type="AlphaFoldDB" id="A0A8S1SB47"/>
<keyword evidence="4" id="KW-1185">Reference proteome</keyword>
<dbReference type="InterPro" id="IPR000719">
    <property type="entry name" value="Prot_kinase_dom"/>
</dbReference>
<sequence>MNKIYVVKDENNKQYALKLQSNVSHSEIAMNNSIMEIKFYNVINTYEQFEYKINIFNYFCVVMDYCNFGDLFQYLNSYRFQLNFEWKKIMLFQIAFGIWEIHQLNIIHRDIKPSNILVQNIDNQHFLLKICDLGLSKIQENQNTVNIGTPHYMAPELIDPNQVKAEYDKSVDVWAFGALIFDFYSQQQLFSGLTMYQIFEQIKSCSLLQQRLTSYIKDPLLLDIAKRCLSQIPNTRPSIEQILIQLNEPLFQEQKKIFKEQNQKFFNPKEQQPQNQQYQTENEGKCQQKIEDQSKYIIQEQQKQVVQDENQNKISDQSSQTIQNQSQQLMQNQPSQIKNSNHIRNRVRLRSFLNDQNLIEQLCTMIENRSYQDEIMRLIDEIIIKKLECQMNQIQ</sequence>
<feature type="region of interest" description="Disordered" evidence="1">
    <location>
        <begin position="308"/>
        <end position="335"/>
    </location>
</feature>
<dbReference type="Pfam" id="PF00069">
    <property type="entry name" value="Pkinase"/>
    <property type="match status" value="1"/>
</dbReference>
<dbReference type="EMBL" id="CAJJDP010000007">
    <property type="protein sequence ID" value="CAD8137205.1"/>
    <property type="molecule type" value="Genomic_DNA"/>
</dbReference>
<feature type="compositionally biased region" description="Low complexity" evidence="1">
    <location>
        <begin position="315"/>
        <end position="335"/>
    </location>
</feature>
<dbReference type="GO" id="GO:0044773">
    <property type="term" value="P:mitotic DNA damage checkpoint signaling"/>
    <property type="evidence" value="ECO:0007669"/>
    <property type="project" value="TreeGrafter"/>
</dbReference>
<comment type="caution">
    <text evidence="3">The sequence shown here is derived from an EMBL/GenBank/DDBJ whole genome shotgun (WGS) entry which is preliminary data.</text>
</comment>
<proteinExistence type="predicted"/>
<evidence type="ECO:0000313" key="3">
    <source>
        <dbReference type="EMBL" id="CAD8137205.1"/>
    </source>
</evidence>
<dbReference type="PANTHER" id="PTHR44167">
    <property type="entry name" value="OVARIAN-SPECIFIC SERINE/THREONINE-PROTEIN KINASE LOK-RELATED"/>
    <property type="match status" value="1"/>
</dbReference>
<dbReference type="GO" id="GO:0005737">
    <property type="term" value="C:cytoplasm"/>
    <property type="evidence" value="ECO:0007669"/>
    <property type="project" value="TreeGrafter"/>
</dbReference>
<evidence type="ECO:0000256" key="1">
    <source>
        <dbReference type="SAM" id="MobiDB-lite"/>
    </source>
</evidence>
<organism evidence="3 4">
    <name type="scientific">Paramecium octaurelia</name>
    <dbReference type="NCBI Taxonomy" id="43137"/>
    <lineage>
        <taxon>Eukaryota</taxon>
        <taxon>Sar</taxon>
        <taxon>Alveolata</taxon>
        <taxon>Ciliophora</taxon>
        <taxon>Intramacronucleata</taxon>
        <taxon>Oligohymenophorea</taxon>
        <taxon>Peniculida</taxon>
        <taxon>Parameciidae</taxon>
        <taxon>Paramecium</taxon>
    </lineage>
</organism>
<dbReference type="OMA" id="AFGIWEI"/>
<evidence type="ECO:0000259" key="2">
    <source>
        <dbReference type="PROSITE" id="PS50011"/>
    </source>
</evidence>
<protein>
    <recommendedName>
        <fullName evidence="2">Protein kinase domain-containing protein</fullName>
    </recommendedName>
</protein>
<gene>
    <name evidence="3" type="ORF">POCTA_138.1.T0080242</name>
</gene>
<dbReference type="CDD" id="cd00180">
    <property type="entry name" value="PKc"/>
    <property type="match status" value="1"/>
</dbReference>
<feature type="domain" description="Protein kinase" evidence="2">
    <location>
        <begin position="1"/>
        <end position="251"/>
    </location>
</feature>
<dbReference type="OrthoDB" id="7869584at2759"/>
<evidence type="ECO:0000313" key="4">
    <source>
        <dbReference type="Proteomes" id="UP000683925"/>
    </source>
</evidence>
<dbReference type="Proteomes" id="UP000683925">
    <property type="component" value="Unassembled WGS sequence"/>
</dbReference>
<name>A0A8S1SB47_PAROT</name>
<dbReference type="InterPro" id="IPR008271">
    <property type="entry name" value="Ser/Thr_kinase_AS"/>
</dbReference>
<dbReference type="PANTHER" id="PTHR44167:SF24">
    <property type="entry name" value="SERINE_THREONINE-PROTEIN KINASE CHK2"/>
    <property type="match status" value="1"/>
</dbReference>
<dbReference type="PROSITE" id="PS50011">
    <property type="entry name" value="PROTEIN_KINASE_DOM"/>
    <property type="match status" value="1"/>
</dbReference>
<dbReference type="GO" id="GO:0005524">
    <property type="term" value="F:ATP binding"/>
    <property type="evidence" value="ECO:0007669"/>
    <property type="project" value="InterPro"/>
</dbReference>